<dbReference type="InterPro" id="IPR008930">
    <property type="entry name" value="Terpenoid_cyclase/PrenylTrfase"/>
</dbReference>
<dbReference type="InterPro" id="IPR032697">
    <property type="entry name" value="SQ_cyclase_N"/>
</dbReference>
<name>A0A553ZDN5_9ACTN</name>
<evidence type="ECO:0000259" key="1">
    <source>
        <dbReference type="Pfam" id="PF13249"/>
    </source>
</evidence>
<dbReference type="SUPFAM" id="SSF48239">
    <property type="entry name" value="Terpenoid cyclases/Protein prenyltransferases"/>
    <property type="match status" value="1"/>
</dbReference>
<gene>
    <name evidence="2" type="ORF">FNZ23_15525</name>
</gene>
<dbReference type="Pfam" id="PF13249">
    <property type="entry name" value="SQHop_cyclase_N"/>
    <property type="match status" value="1"/>
</dbReference>
<feature type="domain" description="Squalene cyclase N-terminal" evidence="1">
    <location>
        <begin position="63"/>
        <end position="146"/>
    </location>
</feature>
<reference evidence="2 3" key="1">
    <citation type="submission" date="2019-07" db="EMBL/GenBank/DDBJ databases">
        <title>Draft genome for Streptomyces benahoarensis MZ03-48.</title>
        <authorList>
            <person name="Gonzalez-Pimentel J.L."/>
        </authorList>
    </citation>
    <scope>NUCLEOTIDE SEQUENCE [LARGE SCALE GENOMIC DNA]</scope>
    <source>
        <strain evidence="2 3">MZ03-48</strain>
    </source>
</reference>
<dbReference type="Proteomes" id="UP000320888">
    <property type="component" value="Unassembled WGS sequence"/>
</dbReference>
<evidence type="ECO:0000313" key="2">
    <source>
        <dbReference type="EMBL" id="TSB39517.1"/>
    </source>
</evidence>
<proteinExistence type="predicted"/>
<dbReference type="EMBL" id="VKLS01000173">
    <property type="protein sequence ID" value="TSB39517.1"/>
    <property type="molecule type" value="Genomic_DNA"/>
</dbReference>
<protein>
    <recommendedName>
        <fullName evidence="1">Squalene cyclase N-terminal domain-containing protein</fullName>
    </recommendedName>
</protein>
<keyword evidence="3" id="KW-1185">Reference proteome</keyword>
<comment type="caution">
    <text evidence="2">The sequence shown here is derived from an EMBL/GenBank/DDBJ whole genome shotgun (WGS) entry which is preliminary data.</text>
</comment>
<evidence type="ECO:0000313" key="3">
    <source>
        <dbReference type="Proteomes" id="UP000320888"/>
    </source>
</evidence>
<dbReference type="OrthoDB" id="9758578at2"/>
<organism evidence="2 3">
    <name type="scientific">Streptomyces benahoarensis</name>
    <dbReference type="NCBI Taxonomy" id="2595054"/>
    <lineage>
        <taxon>Bacteria</taxon>
        <taxon>Bacillati</taxon>
        <taxon>Actinomycetota</taxon>
        <taxon>Actinomycetes</taxon>
        <taxon>Kitasatosporales</taxon>
        <taxon>Streptomycetaceae</taxon>
        <taxon>Streptomyces</taxon>
    </lineage>
</organism>
<accession>A0A553ZDN5</accession>
<sequence length="159" mass="17017">MSVSWPPKSAARSGRSVPGVYVKTTAAGPNTSCSRRAGLCRTASAVAVRTVGASATRTRQTLVPVASWDSVFQWLDRLIHGYRKVALKPLRKAAMNTAARWITERQENNGCWGGIQPPAVHTVIALHLLGFDLDRPALKSGLGSVGSARAEMAWRPPGT</sequence>
<dbReference type="AlphaFoldDB" id="A0A553ZDN5"/>
<dbReference type="Gene3D" id="1.50.10.20">
    <property type="match status" value="1"/>
</dbReference>